<sequence>MHDEVKTESRTEDVVAEGPVGIGVIDGLLNSLEAKCKLTSDVNERLIHLKRKTRDDCTLNELVWVTLEEEVIFKSCWLRLVAVDDEVRQISLSQH</sequence>
<dbReference type="AlphaFoldDB" id="A0A6J7AFR4"/>
<name>A0A6J7AFR4_9ZZZZ</name>
<accession>A0A6J7AFR4</accession>
<reference evidence="1" key="1">
    <citation type="submission" date="2020-05" db="EMBL/GenBank/DDBJ databases">
        <authorList>
            <person name="Chiriac C."/>
            <person name="Salcher M."/>
            <person name="Ghai R."/>
            <person name="Kavagutti S V."/>
        </authorList>
    </citation>
    <scope>NUCLEOTIDE SEQUENCE</scope>
</reference>
<organism evidence="1">
    <name type="scientific">freshwater metagenome</name>
    <dbReference type="NCBI Taxonomy" id="449393"/>
    <lineage>
        <taxon>unclassified sequences</taxon>
        <taxon>metagenomes</taxon>
        <taxon>ecological metagenomes</taxon>
    </lineage>
</organism>
<evidence type="ECO:0000313" key="1">
    <source>
        <dbReference type="EMBL" id="CAB4831079.1"/>
    </source>
</evidence>
<gene>
    <name evidence="1" type="ORF">UFOPK3164_01182</name>
</gene>
<dbReference type="EMBL" id="CAFABE010000057">
    <property type="protein sequence ID" value="CAB4831079.1"/>
    <property type="molecule type" value="Genomic_DNA"/>
</dbReference>
<protein>
    <submittedName>
        <fullName evidence="1">Unannotated protein</fullName>
    </submittedName>
</protein>
<proteinExistence type="predicted"/>